<keyword evidence="2" id="KW-1185">Reference proteome</keyword>
<comment type="caution">
    <text evidence="1">The sequence shown here is derived from an EMBL/GenBank/DDBJ whole genome shotgun (WGS) entry which is preliminary data.</text>
</comment>
<dbReference type="InterPro" id="IPR007358">
    <property type="entry name" value="Nucleoid_associated_NdpA"/>
</dbReference>
<protein>
    <submittedName>
        <fullName evidence="1">Nucleoid associated protein NdpA</fullName>
    </submittedName>
</protein>
<proteinExistence type="predicted"/>
<gene>
    <name evidence="1" type="ORF">EDD66_105188</name>
</gene>
<name>A0A3N1XTP9_9FIRM</name>
<accession>A0A3N1XTP9</accession>
<dbReference type="GO" id="GO:0009295">
    <property type="term" value="C:nucleoid"/>
    <property type="evidence" value="ECO:0007669"/>
    <property type="project" value="InterPro"/>
</dbReference>
<reference evidence="1 2" key="1">
    <citation type="submission" date="2018-11" db="EMBL/GenBank/DDBJ databases">
        <title>Genomic Encyclopedia of Type Strains, Phase IV (KMG-IV): sequencing the most valuable type-strain genomes for metagenomic binning, comparative biology and taxonomic classification.</title>
        <authorList>
            <person name="Goeker M."/>
        </authorList>
    </citation>
    <scope>NUCLEOTIDE SEQUENCE [LARGE SCALE GENOMIC DNA]</scope>
    <source>
        <strain evidence="1 2">DSM 26537</strain>
    </source>
</reference>
<dbReference type="RefSeq" id="WP_123609422.1">
    <property type="nucleotide sequence ID" value="NZ_RJVG01000005.1"/>
</dbReference>
<dbReference type="OrthoDB" id="3171075at2"/>
<dbReference type="Proteomes" id="UP000273083">
    <property type="component" value="Unassembled WGS sequence"/>
</dbReference>
<evidence type="ECO:0000313" key="1">
    <source>
        <dbReference type="EMBL" id="ROR28247.1"/>
    </source>
</evidence>
<sequence length="336" mass="38589">MEKDEIIIRNAIVHILDSTIGMPVLSDTLLELGPDLNDFLRGHIYKIASSDDVKSCQFNKEESIVYHILEEFNEDNLIQISHNIASHLYGIMNQNIDITPADLLVVTYQVNSTLHLALLKMNYKESYIHITGSDVYGNSNDIIKQKATLPSEGTKLSEAVLINLLDYSIELVEKKYEINGVKTNYLSQIFLQCMGKLSPKAKLNIVTKAMEQIHQKYYEEDFDKHMEAKSILHNEYIEQGVINTSSLGEKIFKENPEIREEFVEKLEKYNIEADEVKPRNKQTTRKFEKQFLTTDTGIEINIPMDQYNNKNNIEFITNPDGTISVLIKNINHITSK</sequence>
<organism evidence="1 2">
    <name type="scientific">Mobilisporobacter senegalensis</name>
    <dbReference type="NCBI Taxonomy" id="1329262"/>
    <lineage>
        <taxon>Bacteria</taxon>
        <taxon>Bacillati</taxon>
        <taxon>Bacillota</taxon>
        <taxon>Clostridia</taxon>
        <taxon>Lachnospirales</taxon>
        <taxon>Lachnospiraceae</taxon>
        <taxon>Mobilisporobacter</taxon>
    </lineage>
</organism>
<dbReference type="EMBL" id="RJVG01000005">
    <property type="protein sequence ID" value="ROR28247.1"/>
    <property type="molecule type" value="Genomic_DNA"/>
</dbReference>
<evidence type="ECO:0000313" key="2">
    <source>
        <dbReference type="Proteomes" id="UP000273083"/>
    </source>
</evidence>
<dbReference type="AlphaFoldDB" id="A0A3N1XTP9"/>
<dbReference type="Pfam" id="PF04245">
    <property type="entry name" value="NA37"/>
    <property type="match status" value="1"/>
</dbReference>